<dbReference type="HOGENOM" id="CLU_2786470_0_0_9"/>
<dbReference type="STRING" id="573061.Clocel_0769"/>
<keyword evidence="3" id="KW-1185">Reference proteome</keyword>
<accession>D9SSE2</accession>
<sequence length="68" mass="7998">MATHKCGKCVWSNKIYPNLIYCFFPKCVIEEETQEKEVRAKRGKVASKARTKRTRRRTHVSKKTKKAL</sequence>
<dbReference type="OrthoDB" id="9919808at2"/>
<gene>
    <name evidence="2" type="ordered locus">Clocel_0769</name>
</gene>
<reference evidence="2 3" key="1">
    <citation type="submission" date="2010-08" db="EMBL/GenBank/DDBJ databases">
        <title>Complete sequence of Clostridium cellulovorans 743B.</title>
        <authorList>
            <consortium name="US DOE Joint Genome Institute"/>
            <person name="Lucas S."/>
            <person name="Copeland A."/>
            <person name="Lapidus A."/>
            <person name="Cheng J.-F."/>
            <person name="Bruce D."/>
            <person name="Goodwin L."/>
            <person name="Pitluck S."/>
            <person name="Chertkov O."/>
            <person name="Detter J.C."/>
            <person name="Han C."/>
            <person name="Tapia R."/>
            <person name="Land M."/>
            <person name="Hauser L."/>
            <person name="Chang Y.-J."/>
            <person name="Jeffries C."/>
            <person name="Kyrpides N."/>
            <person name="Ivanova N."/>
            <person name="Mikhailova N."/>
            <person name="Hemme C.L."/>
            <person name="Woyke T."/>
        </authorList>
    </citation>
    <scope>NUCLEOTIDE SEQUENCE [LARGE SCALE GENOMIC DNA]</scope>
    <source>
        <strain evidence="3">ATCC 35296 / DSM 3052 / OCM 3 / 743B</strain>
    </source>
</reference>
<dbReference type="RefSeq" id="WP_010073142.1">
    <property type="nucleotide sequence ID" value="NC_014393.1"/>
</dbReference>
<evidence type="ECO:0000256" key="1">
    <source>
        <dbReference type="SAM" id="MobiDB-lite"/>
    </source>
</evidence>
<dbReference type="EMBL" id="CP002160">
    <property type="protein sequence ID" value="ADL50539.1"/>
    <property type="molecule type" value="Genomic_DNA"/>
</dbReference>
<protein>
    <submittedName>
        <fullName evidence="2">Uncharacterized protein</fullName>
    </submittedName>
</protein>
<feature type="region of interest" description="Disordered" evidence="1">
    <location>
        <begin position="39"/>
        <end position="68"/>
    </location>
</feature>
<name>D9SSE2_CLOC7</name>
<dbReference type="Proteomes" id="UP000002730">
    <property type="component" value="Chromosome"/>
</dbReference>
<evidence type="ECO:0000313" key="3">
    <source>
        <dbReference type="Proteomes" id="UP000002730"/>
    </source>
</evidence>
<dbReference type="KEGG" id="ccb:Clocel_0769"/>
<proteinExistence type="predicted"/>
<evidence type="ECO:0000313" key="2">
    <source>
        <dbReference type="EMBL" id="ADL50539.1"/>
    </source>
</evidence>
<dbReference type="AlphaFoldDB" id="D9SSE2"/>
<organism evidence="2 3">
    <name type="scientific">Clostridium cellulovorans (strain ATCC 35296 / DSM 3052 / OCM 3 / 743B)</name>
    <dbReference type="NCBI Taxonomy" id="573061"/>
    <lineage>
        <taxon>Bacteria</taxon>
        <taxon>Bacillati</taxon>
        <taxon>Bacillota</taxon>
        <taxon>Clostridia</taxon>
        <taxon>Eubacteriales</taxon>
        <taxon>Clostridiaceae</taxon>
        <taxon>Clostridium</taxon>
    </lineage>
</organism>
<feature type="compositionally biased region" description="Basic residues" evidence="1">
    <location>
        <begin position="41"/>
        <end position="68"/>
    </location>
</feature>